<dbReference type="SMART" id="SM00484">
    <property type="entry name" value="XPGI"/>
    <property type="match status" value="1"/>
</dbReference>
<name>A0A8T4L669_9ARCH</name>
<dbReference type="PANTHER" id="PTHR11081:SF9">
    <property type="entry name" value="FLAP ENDONUCLEASE 1"/>
    <property type="match status" value="1"/>
</dbReference>
<dbReference type="Pfam" id="PF00752">
    <property type="entry name" value="XPG_N"/>
    <property type="match status" value="1"/>
</dbReference>
<feature type="domain" description="XPG-I" evidence="11">
    <location>
        <begin position="140"/>
        <end position="221"/>
    </location>
</feature>
<organism evidence="13 14">
    <name type="scientific">Candidatus Iainarchaeum sp</name>
    <dbReference type="NCBI Taxonomy" id="3101447"/>
    <lineage>
        <taxon>Archaea</taxon>
        <taxon>Candidatus Iainarchaeota</taxon>
        <taxon>Candidatus Iainarchaeia</taxon>
        <taxon>Candidatus Iainarchaeales</taxon>
        <taxon>Candidatus Iainarchaeaceae</taxon>
        <taxon>Candidatus Iainarchaeum</taxon>
    </lineage>
</organism>
<dbReference type="InterPro" id="IPR006085">
    <property type="entry name" value="XPG_DNA_repair_N"/>
</dbReference>
<dbReference type="InterPro" id="IPR036279">
    <property type="entry name" value="5-3_exonuclease_C_sf"/>
</dbReference>
<dbReference type="EC" id="3.1.-.-" evidence="10"/>
<dbReference type="InterPro" id="IPR023426">
    <property type="entry name" value="Flap_endonuc"/>
</dbReference>
<keyword evidence="8 10" id="KW-0460">Magnesium</keyword>
<evidence type="ECO:0000256" key="2">
    <source>
        <dbReference type="ARBA" id="ARBA00022722"/>
    </source>
</evidence>
<gene>
    <name evidence="10 13" type="primary">fen</name>
    <name evidence="13" type="ORF">J4215_00535</name>
</gene>
<dbReference type="PANTHER" id="PTHR11081">
    <property type="entry name" value="FLAP ENDONUCLEASE FAMILY MEMBER"/>
    <property type="match status" value="1"/>
</dbReference>
<feature type="binding site" evidence="10">
    <location>
        <position position="175"/>
    </location>
    <ligand>
        <name>Mg(2+)</name>
        <dbReference type="ChEBI" id="CHEBI:18420"/>
        <label>2</label>
    </ligand>
</feature>
<keyword evidence="3 10" id="KW-0479">Metal-binding</keyword>
<comment type="cofactor">
    <cofactor evidence="10">
        <name>Mg(2+)</name>
        <dbReference type="ChEBI" id="CHEBI:18420"/>
    </cofactor>
    <text evidence="10">Binds 2 magnesium ions per subunit. They probably participate in the reaction catalyzed by the enzyme. May bind an additional third magnesium ion after substrate binding.</text>
</comment>
<evidence type="ECO:0000256" key="6">
    <source>
        <dbReference type="ARBA" id="ARBA00022801"/>
    </source>
</evidence>
<accession>A0A8T4L669</accession>
<proteinExistence type="inferred from homology"/>
<comment type="function">
    <text evidence="10">Structure-specific nuclease with 5'-flap endonuclease and 5'-3' exonuclease activities involved in DNA replication and repair. During DNA replication, cleaves the 5'-overhanging flap structure that is generated by displacement synthesis when DNA polymerase encounters the 5'-end of a downstream Okazaki fragment. Binds the unpaired 3'-DNA end and kinks the DNA to facilitate 5' cleavage specificity. Cleaves one nucleotide into the double-stranded DNA from the junction in flap DNA, leaving a nick for ligation. Also involved in the base excision repair (BER) pathway. Acts as a genome stabilization factor that prevents flaps from equilibrating into structurs that lead to duplications and deletions. Also possesses 5'-3' exonuclease activity on nicked or gapped double-stranded DNA.</text>
</comment>
<evidence type="ECO:0000256" key="10">
    <source>
        <dbReference type="HAMAP-Rule" id="MF_00614"/>
    </source>
</evidence>
<keyword evidence="1 10" id="KW-0235">DNA replication</keyword>
<dbReference type="PROSITE" id="PS00841">
    <property type="entry name" value="XPG_1"/>
    <property type="match status" value="1"/>
</dbReference>
<feature type="region of interest" description="N-domain" evidence="10">
    <location>
        <begin position="1"/>
        <end position="98"/>
    </location>
</feature>
<dbReference type="InterPro" id="IPR006084">
    <property type="entry name" value="XPG/Rad2"/>
</dbReference>
<evidence type="ECO:0000256" key="8">
    <source>
        <dbReference type="ARBA" id="ARBA00022842"/>
    </source>
</evidence>
<sequence>MGTPIGELIPRRPLELSELSGRKVGFDSYNMLYQFLTNIRSMDGNPLMDSRGFVTSHLTGLLYRTASIVEQGIKPVFVFDGKPPELKSRTLDARNRIRTDAKEKFEKAKADGDLEGARKFGSMSTRLTPEIVDSAKELIQLLGYPIIQAPSEGEAEISYLVSKGDLYAGVSQDYDALLFGCSRLVRNLAFSGKRKVPGRNAYIEVEPEYLELDSVLKTLGISQQKLVWLGILVGTDFNEKFPKIGPKTALKIVKNCNSFDEIVSYTEFTPNFDFAEVESIFLNPSHTDKFDLSFSAPQKEKIRSFLVDQHDFSLDRVESVLQKIDKALNQKGSQSRLGDWA</sequence>
<keyword evidence="4 10" id="KW-0255">Endonuclease</keyword>
<dbReference type="GO" id="GO:0003677">
    <property type="term" value="F:DNA binding"/>
    <property type="evidence" value="ECO:0007669"/>
    <property type="project" value="UniProtKB-UniRule"/>
</dbReference>
<evidence type="ECO:0000256" key="9">
    <source>
        <dbReference type="ARBA" id="ARBA00023204"/>
    </source>
</evidence>
<evidence type="ECO:0000256" key="3">
    <source>
        <dbReference type="ARBA" id="ARBA00022723"/>
    </source>
</evidence>
<dbReference type="InterPro" id="IPR019974">
    <property type="entry name" value="XPG_CS"/>
</dbReference>
<evidence type="ECO:0000313" key="13">
    <source>
        <dbReference type="EMBL" id="MBS3061049.1"/>
    </source>
</evidence>
<dbReference type="Pfam" id="PF00867">
    <property type="entry name" value="XPG_I"/>
    <property type="match status" value="1"/>
</dbReference>
<keyword evidence="7 10" id="KW-0269">Exonuclease</keyword>
<dbReference type="InterPro" id="IPR006086">
    <property type="entry name" value="XPG-I_dom"/>
</dbReference>
<dbReference type="PRINTS" id="PR00853">
    <property type="entry name" value="XPGRADSUPER"/>
</dbReference>
<dbReference type="InterPro" id="IPR019973">
    <property type="entry name" value="Flap_endonuc_arc"/>
</dbReference>
<dbReference type="InterPro" id="IPR029060">
    <property type="entry name" value="PIN-like_dom_sf"/>
</dbReference>
<dbReference type="GO" id="GO:0017108">
    <property type="term" value="F:5'-flap endonuclease activity"/>
    <property type="evidence" value="ECO:0007669"/>
    <property type="project" value="UniProtKB-UniRule"/>
</dbReference>
<keyword evidence="9 10" id="KW-0234">DNA repair</keyword>
<keyword evidence="5 10" id="KW-0227">DNA damage</keyword>
<comment type="similarity">
    <text evidence="10">Belongs to the XPG/RAD2 endonuclease family. FEN1 subfamily.</text>
</comment>
<feature type="binding site" evidence="10">
    <location>
        <position position="154"/>
    </location>
    <ligand>
        <name>Mg(2+)</name>
        <dbReference type="ChEBI" id="CHEBI:18420"/>
        <label>1</label>
    </ligand>
</feature>
<feature type="binding site" evidence="10">
    <location>
        <position position="27"/>
    </location>
    <ligand>
        <name>Mg(2+)</name>
        <dbReference type="ChEBI" id="CHEBI:18420"/>
        <label>1</label>
    </ligand>
</feature>
<dbReference type="FunFam" id="3.40.50.1010:FF:000016">
    <property type="entry name" value="Flap endonuclease 1"/>
    <property type="match status" value="1"/>
</dbReference>
<evidence type="ECO:0000259" key="11">
    <source>
        <dbReference type="SMART" id="SM00484"/>
    </source>
</evidence>
<dbReference type="EMBL" id="JAGVWC010000005">
    <property type="protein sequence ID" value="MBS3061049.1"/>
    <property type="molecule type" value="Genomic_DNA"/>
</dbReference>
<feature type="binding site" evidence="10">
    <location>
        <position position="152"/>
    </location>
    <ligand>
        <name>Mg(2+)</name>
        <dbReference type="ChEBI" id="CHEBI:18420"/>
        <label>1</label>
    </ligand>
</feature>
<feature type="binding site" evidence="10">
    <location>
        <position position="236"/>
    </location>
    <ligand>
        <name>Mg(2+)</name>
        <dbReference type="ChEBI" id="CHEBI:18420"/>
        <label>2</label>
    </ligand>
</feature>
<keyword evidence="6 10" id="KW-0378">Hydrolase</keyword>
<dbReference type="NCBIfam" id="TIGR03674">
    <property type="entry name" value="fen_arch"/>
    <property type="match status" value="1"/>
</dbReference>
<dbReference type="Proteomes" id="UP000675968">
    <property type="component" value="Unassembled WGS sequence"/>
</dbReference>
<dbReference type="Gene3D" id="1.10.150.20">
    <property type="entry name" value="5' to 3' exonuclease, C-terminal subdomain"/>
    <property type="match status" value="1"/>
</dbReference>
<dbReference type="HAMAP" id="MF_00614">
    <property type="entry name" value="Fen"/>
    <property type="match status" value="1"/>
</dbReference>
<evidence type="ECO:0000259" key="12">
    <source>
        <dbReference type="SMART" id="SM00485"/>
    </source>
</evidence>
<reference evidence="13" key="2">
    <citation type="submission" date="2021-05" db="EMBL/GenBank/DDBJ databases">
        <title>Protein family content uncovers lineage relationships and bacterial pathway maintenance mechanisms in DPANN archaea.</title>
        <authorList>
            <person name="Castelle C.J."/>
            <person name="Meheust R."/>
            <person name="Jaffe A.L."/>
            <person name="Seitz K."/>
            <person name="Gong X."/>
            <person name="Baker B.J."/>
            <person name="Banfield J.F."/>
        </authorList>
    </citation>
    <scope>NUCLEOTIDE SEQUENCE</scope>
    <source>
        <strain evidence="13">RIFCSPLOWO2_01_FULL_AR10_48_17</strain>
    </source>
</reference>
<feature type="region of interest" description="Interaction with PCNA" evidence="10">
    <location>
        <begin position="333"/>
        <end position="341"/>
    </location>
</feature>
<evidence type="ECO:0000256" key="4">
    <source>
        <dbReference type="ARBA" id="ARBA00022759"/>
    </source>
</evidence>
<dbReference type="AlphaFoldDB" id="A0A8T4L669"/>
<dbReference type="SMART" id="SM00485">
    <property type="entry name" value="XPGN"/>
    <property type="match status" value="1"/>
</dbReference>
<keyword evidence="2 10" id="KW-0540">Nuclease</keyword>
<feature type="domain" description="XPG N-terminal" evidence="12">
    <location>
        <begin position="1"/>
        <end position="101"/>
    </location>
</feature>
<dbReference type="SUPFAM" id="SSF47807">
    <property type="entry name" value="5' to 3' exonuclease, C-terminal subdomain"/>
    <property type="match status" value="1"/>
</dbReference>
<dbReference type="Gene3D" id="3.40.50.1010">
    <property type="entry name" value="5'-nuclease"/>
    <property type="match status" value="1"/>
</dbReference>
<reference evidence="13" key="1">
    <citation type="submission" date="2021-03" db="EMBL/GenBank/DDBJ databases">
        <authorList>
            <person name="Jaffe A."/>
        </authorList>
    </citation>
    <scope>NUCLEOTIDE SEQUENCE</scope>
    <source>
        <strain evidence="13">RIFCSPLOWO2_01_FULL_AR10_48_17</strain>
    </source>
</reference>
<comment type="caution">
    <text evidence="10">Lacks conserved residue(s) required for the propagation of feature annotation.</text>
</comment>
<feature type="binding site" evidence="10">
    <location>
        <position position="173"/>
    </location>
    <ligand>
        <name>Mg(2+)</name>
        <dbReference type="ChEBI" id="CHEBI:18420"/>
        <label>2</label>
    </ligand>
</feature>
<evidence type="ECO:0000256" key="7">
    <source>
        <dbReference type="ARBA" id="ARBA00022839"/>
    </source>
</evidence>
<dbReference type="SUPFAM" id="SSF88723">
    <property type="entry name" value="PIN domain-like"/>
    <property type="match status" value="1"/>
</dbReference>
<dbReference type="CDD" id="cd09867">
    <property type="entry name" value="PIN_FEN1"/>
    <property type="match status" value="1"/>
</dbReference>
<dbReference type="GO" id="GO:0000287">
    <property type="term" value="F:magnesium ion binding"/>
    <property type="evidence" value="ECO:0007669"/>
    <property type="project" value="UniProtKB-UniRule"/>
</dbReference>
<comment type="caution">
    <text evidence="13">The sequence shown here is derived from an EMBL/GenBank/DDBJ whole genome shotgun (WGS) entry which is preliminary data.</text>
</comment>
<dbReference type="GO" id="GO:0043137">
    <property type="term" value="P:DNA replication, removal of RNA primer"/>
    <property type="evidence" value="ECO:0007669"/>
    <property type="project" value="UniProtKB-UniRule"/>
</dbReference>
<comment type="subunit">
    <text evidence="10">Interacts with PCNA. PCNA stimulates the nuclease activity without altering cleavage specificity.</text>
</comment>
<feature type="binding site" evidence="10">
    <location>
        <position position="80"/>
    </location>
    <ligand>
        <name>Mg(2+)</name>
        <dbReference type="ChEBI" id="CHEBI:18420"/>
        <label>1</label>
    </ligand>
</feature>
<evidence type="ECO:0000256" key="5">
    <source>
        <dbReference type="ARBA" id="ARBA00022763"/>
    </source>
</evidence>
<dbReference type="GO" id="GO:0008409">
    <property type="term" value="F:5'-3' exonuclease activity"/>
    <property type="evidence" value="ECO:0007669"/>
    <property type="project" value="UniProtKB-UniRule"/>
</dbReference>
<protein>
    <recommendedName>
        <fullName evidence="10">Flap endonuclease 1</fullName>
        <shortName evidence="10">FEN-1</shortName>
        <ecNumber evidence="10">3.1.-.-</ecNumber>
    </recommendedName>
    <alternativeName>
        <fullName evidence="10">Flap structure-specific endonuclease 1</fullName>
    </alternativeName>
</protein>
<evidence type="ECO:0000313" key="14">
    <source>
        <dbReference type="Proteomes" id="UP000675968"/>
    </source>
</evidence>
<dbReference type="GO" id="GO:0006281">
    <property type="term" value="P:DNA repair"/>
    <property type="evidence" value="ECO:0007669"/>
    <property type="project" value="UniProtKB-UniRule"/>
</dbReference>
<evidence type="ECO:0000256" key="1">
    <source>
        <dbReference type="ARBA" id="ARBA00022705"/>
    </source>
</evidence>